<sequence>MHGLRERWLGVLIVTDAEQFNYDQIETAKAEELRQLADVIRSGVKVLTKTAVEIGMSLILAKVGLSRGLFLDWCSLEVGFEPRTAQLYMNLAALFEHYGEDVYLVPLSAALNLAAPSVDEAAVVEILARARGGERLTVELVKECIRRAKAKAGEPAPVGAAEMSALVVAMLDISRKTELRKFLGDKPGPHDRHFMKYLRERLAEDLRQNNARMRLPPLPPLLPRGLPAA</sequence>
<dbReference type="AlphaFoldDB" id="A0A1Y2J991"/>
<organism evidence="1 2">
    <name type="scientific">Bradyrhizobium japonicum</name>
    <dbReference type="NCBI Taxonomy" id="375"/>
    <lineage>
        <taxon>Bacteria</taxon>
        <taxon>Pseudomonadati</taxon>
        <taxon>Pseudomonadota</taxon>
        <taxon>Alphaproteobacteria</taxon>
        <taxon>Hyphomicrobiales</taxon>
        <taxon>Nitrobacteraceae</taxon>
        <taxon>Bradyrhizobium</taxon>
    </lineage>
</organism>
<evidence type="ECO:0000313" key="2">
    <source>
        <dbReference type="Proteomes" id="UP000193335"/>
    </source>
</evidence>
<comment type="caution">
    <text evidence="1">The sequence shown here is derived from an EMBL/GenBank/DDBJ whole genome shotgun (WGS) entry which is preliminary data.</text>
</comment>
<name>A0A1Y2J991_BRAJP</name>
<dbReference type="InterPro" id="IPR021451">
    <property type="entry name" value="DUF3102"/>
</dbReference>
<protein>
    <submittedName>
        <fullName evidence="1">Uncharacterized protein</fullName>
    </submittedName>
</protein>
<dbReference type="EMBL" id="NAFL01000287">
    <property type="protein sequence ID" value="OSJ21440.1"/>
    <property type="molecule type" value="Genomic_DNA"/>
</dbReference>
<dbReference type="Pfam" id="PF11300">
    <property type="entry name" value="DUF3102"/>
    <property type="match status" value="1"/>
</dbReference>
<accession>A0A1Y2J991</accession>
<evidence type="ECO:0000313" key="1">
    <source>
        <dbReference type="EMBL" id="OSJ21440.1"/>
    </source>
</evidence>
<proteinExistence type="predicted"/>
<dbReference type="Proteomes" id="UP000193335">
    <property type="component" value="Unassembled WGS sequence"/>
</dbReference>
<gene>
    <name evidence="1" type="ORF">BSZ19_49415</name>
</gene>
<reference evidence="1 2" key="1">
    <citation type="submission" date="2017-03" db="EMBL/GenBank/DDBJ databases">
        <title>Whole genome sequences of fourteen strains of Bradyrhizobium canariense and one strain of Bradyrhizobium japonicum isolated from Lupinus (Papilionoideae: Genisteae) species in Algeria.</title>
        <authorList>
            <person name="Crovadore J."/>
            <person name="Chekireb D."/>
            <person name="Brachmann A."/>
            <person name="Chablais R."/>
            <person name="Cochard B."/>
            <person name="Lefort F."/>
        </authorList>
    </citation>
    <scope>NUCLEOTIDE SEQUENCE [LARGE SCALE GENOMIC DNA]</scope>
    <source>
        <strain evidence="1 2">UBMA197</strain>
    </source>
</reference>